<evidence type="ECO:0000313" key="3">
    <source>
        <dbReference type="Proteomes" id="UP000298213"/>
    </source>
</evidence>
<gene>
    <name evidence="2" type="ORF">E2493_07295</name>
</gene>
<dbReference type="Proteomes" id="UP000298213">
    <property type="component" value="Unassembled WGS sequence"/>
</dbReference>
<dbReference type="EMBL" id="SPDV01000011">
    <property type="protein sequence ID" value="TFI58864.1"/>
    <property type="molecule type" value="Genomic_DNA"/>
</dbReference>
<comment type="caution">
    <text evidence="2">The sequence shown here is derived from an EMBL/GenBank/DDBJ whole genome shotgun (WGS) entry which is preliminary data.</text>
</comment>
<evidence type="ECO:0000256" key="1">
    <source>
        <dbReference type="SAM" id="Phobius"/>
    </source>
</evidence>
<keyword evidence="1" id="KW-0812">Transmembrane</keyword>
<dbReference type="AlphaFoldDB" id="A0A4Y8ZSG8"/>
<reference evidence="2 3" key="1">
    <citation type="submission" date="2019-03" db="EMBL/GenBank/DDBJ databases">
        <title>Genome sequence of Sphingomonas sp. 17J27-24.</title>
        <authorList>
            <person name="Kim M."/>
            <person name="Maeng S."/>
            <person name="Sathiyaraj S."/>
        </authorList>
    </citation>
    <scope>NUCLEOTIDE SEQUENCE [LARGE SCALE GENOMIC DNA]</scope>
    <source>
        <strain evidence="2 3">17J27-24</strain>
    </source>
</reference>
<keyword evidence="1" id="KW-0472">Membrane</keyword>
<feature type="transmembrane region" description="Helical" evidence="1">
    <location>
        <begin position="153"/>
        <end position="175"/>
    </location>
</feature>
<sequence>MTTIWSPHQDEQVRDHELFKDRFWGRLVTEVSQAAAGSASNEYEREDNIRRGLDVVETAARAVDPNWWDRNSKKGALAWHHRSRPTLAGKKHADPYIIRLDVEEAAAGYLALSYRVDDLDRLLTDMLMAAEMFAFADEMQPQLTQKLPTVLSWLWSNLKSLVIGLSIAGVLAWLAPEATVVLWMAGIIAGLTLLGAAFSLVVFPFLYPGIRAQRQKFNATIMGMIDAYAALDGAPASVSHIRKLVDRATDAGVVWPAPLMALLDDVADRRKAI</sequence>
<name>A0A4Y8ZSG8_9SPHN</name>
<dbReference type="RefSeq" id="WP_135085242.1">
    <property type="nucleotide sequence ID" value="NZ_SPDV01000011.1"/>
</dbReference>
<protein>
    <submittedName>
        <fullName evidence="2">Uncharacterized protein</fullName>
    </submittedName>
</protein>
<proteinExistence type="predicted"/>
<accession>A0A4Y8ZSG8</accession>
<keyword evidence="3" id="KW-1185">Reference proteome</keyword>
<evidence type="ECO:0000313" key="2">
    <source>
        <dbReference type="EMBL" id="TFI58864.1"/>
    </source>
</evidence>
<organism evidence="2 3">
    <name type="scientific">Sphingomonas parva</name>
    <dbReference type="NCBI Taxonomy" id="2555898"/>
    <lineage>
        <taxon>Bacteria</taxon>
        <taxon>Pseudomonadati</taxon>
        <taxon>Pseudomonadota</taxon>
        <taxon>Alphaproteobacteria</taxon>
        <taxon>Sphingomonadales</taxon>
        <taxon>Sphingomonadaceae</taxon>
        <taxon>Sphingomonas</taxon>
    </lineage>
</organism>
<dbReference type="OrthoDB" id="8255928at2"/>
<feature type="transmembrane region" description="Helical" evidence="1">
    <location>
        <begin position="181"/>
        <end position="207"/>
    </location>
</feature>
<keyword evidence="1" id="KW-1133">Transmembrane helix</keyword>